<reference evidence="1" key="1">
    <citation type="submission" date="2023-08" db="EMBL/GenBank/DDBJ databases">
        <authorList>
            <person name="Chen Y."/>
            <person name="Shah S."/>
            <person name="Dougan E. K."/>
            <person name="Thang M."/>
            <person name="Chan C."/>
        </authorList>
    </citation>
    <scope>NUCLEOTIDE SEQUENCE</scope>
</reference>
<dbReference type="EMBL" id="CAUJNA010003405">
    <property type="protein sequence ID" value="CAJ1401246.1"/>
    <property type="molecule type" value="Genomic_DNA"/>
</dbReference>
<evidence type="ECO:0000313" key="2">
    <source>
        <dbReference type="Proteomes" id="UP001178507"/>
    </source>
</evidence>
<gene>
    <name evidence="1" type="ORF">EVOR1521_LOCUS24433</name>
</gene>
<evidence type="ECO:0000313" key="1">
    <source>
        <dbReference type="EMBL" id="CAJ1401246.1"/>
    </source>
</evidence>
<comment type="caution">
    <text evidence="1">The sequence shown here is derived from an EMBL/GenBank/DDBJ whole genome shotgun (WGS) entry which is preliminary data.</text>
</comment>
<protein>
    <submittedName>
        <fullName evidence="1">Uncharacterized protein</fullName>
    </submittedName>
</protein>
<name>A0AA36J8R2_9DINO</name>
<sequence>MRLRRLCQKKKSGRKSVDDGIIEDYLEGGEKREILEMSLLRSLAKHGTDRTMYKKVRGDFVTRVTLVKEKMMSREQEVMGHWMTEEKLRKEGNSSKTVTSIINYCKKFPNTLVRLENGLMCVI</sequence>
<dbReference type="AlphaFoldDB" id="A0AA36J8R2"/>
<organism evidence="1 2">
    <name type="scientific">Effrenium voratum</name>
    <dbReference type="NCBI Taxonomy" id="2562239"/>
    <lineage>
        <taxon>Eukaryota</taxon>
        <taxon>Sar</taxon>
        <taxon>Alveolata</taxon>
        <taxon>Dinophyceae</taxon>
        <taxon>Suessiales</taxon>
        <taxon>Symbiodiniaceae</taxon>
        <taxon>Effrenium</taxon>
    </lineage>
</organism>
<dbReference type="Proteomes" id="UP001178507">
    <property type="component" value="Unassembled WGS sequence"/>
</dbReference>
<keyword evidence="2" id="KW-1185">Reference proteome</keyword>
<accession>A0AA36J8R2</accession>
<proteinExistence type="predicted"/>